<reference evidence="1 2" key="1">
    <citation type="submission" date="2015-01" db="EMBL/GenBank/DDBJ databases">
        <title>Evolution of Trichinella species and genotypes.</title>
        <authorList>
            <person name="Korhonen P.K."/>
            <person name="Edoardo P."/>
            <person name="Giuseppe L.R."/>
            <person name="Gasser R.B."/>
        </authorList>
    </citation>
    <scope>NUCLEOTIDE SEQUENCE [LARGE SCALE GENOMIC DNA]</scope>
    <source>
        <strain evidence="1">ISS2496</strain>
    </source>
</reference>
<dbReference type="AlphaFoldDB" id="A0A0V0XCU9"/>
<proteinExistence type="predicted"/>
<comment type="caution">
    <text evidence="1">The sequence shown here is derived from an EMBL/GenBank/DDBJ whole genome shotgun (WGS) entry which is preliminary data.</text>
</comment>
<gene>
    <name evidence="1" type="ORF">T12_13629</name>
</gene>
<organism evidence="1 2">
    <name type="scientific">Trichinella patagoniensis</name>
    <dbReference type="NCBI Taxonomy" id="990121"/>
    <lineage>
        <taxon>Eukaryota</taxon>
        <taxon>Metazoa</taxon>
        <taxon>Ecdysozoa</taxon>
        <taxon>Nematoda</taxon>
        <taxon>Enoplea</taxon>
        <taxon>Dorylaimia</taxon>
        <taxon>Trichinellida</taxon>
        <taxon>Trichinellidae</taxon>
        <taxon>Trichinella</taxon>
    </lineage>
</organism>
<dbReference type="Proteomes" id="UP000054783">
    <property type="component" value="Unassembled WGS sequence"/>
</dbReference>
<keyword evidence="2" id="KW-1185">Reference proteome</keyword>
<evidence type="ECO:0000313" key="1">
    <source>
        <dbReference type="EMBL" id="KRX85867.1"/>
    </source>
</evidence>
<sequence>MMLPLYFHSELFFTCFQVIKSIPNLQFIYIPKKAKEC</sequence>
<accession>A0A0V0XCU9</accession>
<name>A0A0V0XCU9_9BILA</name>
<protein>
    <submittedName>
        <fullName evidence="1">Uncharacterized protein</fullName>
    </submittedName>
</protein>
<dbReference type="EMBL" id="JYDQ01005240">
    <property type="protein sequence ID" value="KRX85867.1"/>
    <property type="molecule type" value="Genomic_DNA"/>
</dbReference>
<evidence type="ECO:0000313" key="2">
    <source>
        <dbReference type="Proteomes" id="UP000054783"/>
    </source>
</evidence>